<organism evidence="1 2">
    <name type="scientific">Breznakiella homolactica</name>
    <dbReference type="NCBI Taxonomy" id="2798577"/>
    <lineage>
        <taxon>Bacteria</taxon>
        <taxon>Pseudomonadati</taxon>
        <taxon>Spirochaetota</taxon>
        <taxon>Spirochaetia</taxon>
        <taxon>Spirochaetales</taxon>
        <taxon>Breznakiellaceae</taxon>
        <taxon>Breznakiella</taxon>
    </lineage>
</organism>
<dbReference type="EMBL" id="CP067089">
    <property type="protein sequence ID" value="QQO07586.1"/>
    <property type="molecule type" value="Genomic_DNA"/>
</dbReference>
<reference evidence="1" key="1">
    <citation type="submission" date="2021-01" db="EMBL/GenBank/DDBJ databases">
        <title>Description of Breznakiella homolactica.</title>
        <authorList>
            <person name="Song Y."/>
            <person name="Brune A."/>
        </authorList>
    </citation>
    <scope>NUCLEOTIDE SEQUENCE</scope>
    <source>
        <strain evidence="1">RmG30</strain>
    </source>
</reference>
<gene>
    <name evidence="1" type="ORF">JFL75_11575</name>
</gene>
<dbReference type="AlphaFoldDB" id="A0A7T7XJM9"/>
<evidence type="ECO:0000313" key="1">
    <source>
        <dbReference type="EMBL" id="QQO07586.1"/>
    </source>
</evidence>
<sequence length="186" mass="22267">MADKQYSDWEIIPLIGLGHLRFGMTSEEVGGFDKIYGKHDGKPMERRGIITEYRQESMLRMDYMDNKLIELQILWDMRFKAPKFWDKLRFDGKEIPAYPQIVVRRISKKMEEPPVAKDDYLIFPRSCVYMYNYTEYDYGERATVFAWVHKFRKSDPAYVRSVSWRAEPHEKQDYTGYVEMKVTGDK</sequence>
<keyword evidence="2" id="KW-1185">Reference proteome</keyword>
<dbReference type="KEGG" id="bhc:JFL75_11575"/>
<name>A0A7T7XJM9_9SPIR</name>
<protein>
    <submittedName>
        <fullName evidence="1">Uncharacterized protein</fullName>
    </submittedName>
</protein>
<evidence type="ECO:0000313" key="2">
    <source>
        <dbReference type="Proteomes" id="UP000595917"/>
    </source>
</evidence>
<proteinExistence type="predicted"/>
<dbReference type="RefSeq" id="WP_215624892.1">
    <property type="nucleotide sequence ID" value="NZ_CP067089.2"/>
</dbReference>
<dbReference type="Proteomes" id="UP000595917">
    <property type="component" value="Chromosome"/>
</dbReference>
<accession>A0A7T7XJM9</accession>